<dbReference type="Proteomes" id="UP000887576">
    <property type="component" value="Unplaced"/>
</dbReference>
<evidence type="ECO:0000313" key="2">
    <source>
        <dbReference type="WBParaSite" id="JU765_v2.g17111.t1"/>
    </source>
</evidence>
<evidence type="ECO:0000313" key="1">
    <source>
        <dbReference type="Proteomes" id="UP000887576"/>
    </source>
</evidence>
<dbReference type="WBParaSite" id="JU765_v2.g17111.t1">
    <property type="protein sequence ID" value="JU765_v2.g17111.t1"/>
    <property type="gene ID" value="JU765_v2.g17111"/>
</dbReference>
<accession>A0AC34QJU9</accession>
<organism evidence="1 2">
    <name type="scientific">Panagrolaimus sp. JU765</name>
    <dbReference type="NCBI Taxonomy" id="591449"/>
    <lineage>
        <taxon>Eukaryota</taxon>
        <taxon>Metazoa</taxon>
        <taxon>Ecdysozoa</taxon>
        <taxon>Nematoda</taxon>
        <taxon>Chromadorea</taxon>
        <taxon>Rhabditida</taxon>
        <taxon>Tylenchina</taxon>
        <taxon>Panagrolaimomorpha</taxon>
        <taxon>Panagrolaimoidea</taxon>
        <taxon>Panagrolaimidae</taxon>
        <taxon>Panagrolaimus</taxon>
    </lineage>
</organism>
<sequence length="461" mass="50746">MVKKSNSILAIFGFVLILFQRVEAQYTVNILLNEFNNGQGFLANGTHCDDFWFAGSRCNIQLKIGVGFNSTTCDEYIDLGNVTINANSIVFGEQTYGSWVNPSSFPKPGQYAGFSLCVEATEAKNKKLIDSFTTPPIGADQISDFTYYSHPRGNGLIEPTMIAFAWYVQGNVSSPQSTAPPPPSTTTPAPGNGSMDCEAAFQQNNYSTSTTVTLGLTNGNTVEVWCEYNSRLKSVQTVFQSRGSVNATMDDFSKLEFADFINHTGTPGLDSNFWMGLENLHAFTMGRNQRYDMRIIACCGTTKSVVQVYQNVTIGDAASGYRIYGVGDPTVGLAKKTIFTDFGQPFKTTNSSSFVPPISLCPVIHNSETNEAGGWWFGNCQDNLNGYYYYLRELEEGTCRLSDKTNGTGIVLYNGETLANSAQNYNEISYTRVRMAFHRTGAAVADDPNFCTSPYMERDDF</sequence>
<name>A0AC34QJU9_9BILA</name>
<proteinExistence type="predicted"/>
<reference evidence="2" key="1">
    <citation type="submission" date="2022-11" db="UniProtKB">
        <authorList>
            <consortium name="WormBaseParasite"/>
        </authorList>
    </citation>
    <scope>IDENTIFICATION</scope>
</reference>
<protein>
    <submittedName>
        <fullName evidence="2">Fibrinogen C-terminal domain-containing protein</fullName>
    </submittedName>
</protein>